<evidence type="ECO:0000256" key="1">
    <source>
        <dbReference type="SAM" id="Phobius"/>
    </source>
</evidence>
<feature type="transmembrane region" description="Helical" evidence="1">
    <location>
        <begin position="651"/>
        <end position="670"/>
    </location>
</feature>
<keyword evidence="1" id="KW-1133">Transmembrane helix</keyword>
<organism evidence="2 3">
    <name type="scientific">Candidatus Argoarchaeum ethanivorans</name>
    <dbReference type="NCBI Taxonomy" id="2608793"/>
    <lineage>
        <taxon>Archaea</taxon>
        <taxon>Methanobacteriati</taxon>
        <taxon>Methanobacteriota</taxon>
        <taxon>Stenosarchaea group</taxon>
        <taxon>Methanomicrobia</taxon>
        <taxon>Methanosarcinales</taxon>
        <taxon>Methanosarcinales incertae sedis</taxon>
        <taxon>GOM Arc I cluster</taxon>
        <taxon>Candidatus Argoarchaeum</taxon>
    </lineage>
</organism>
<evidence type="ECO:0000313" key="2">
    <source>
        <dbReference type="EMBL" id="RZB28613.1"/>
    </source>
</evidence>
<evidence type="ECO:0000313" key="3">
    <source>
        <dbReference type="Proteomes" id="UP000291831"/>
    </source>
</evidence>
<proteinExistence type="predicted"/>
<dbReference type="InterPro" id="IPR038490">
    <property type="entry name" value="Gingipain_propep_sf"/>
</dbReference>
<keyword evidence="1" id="KW-0472">Membrane</keyword>
<comment type="caution">
    <text evidence="2">The sequence shown here is derived from an EMBL/GenBank/DDBJ whole genome shotgun (WGS) entry which is preliminary data.</text>
</comment>
<reference evidence="3" key="1">
    <citation type="submission" date="2019-01" db="EMBL/GenBank/DDBJ databases">
        <title>Anaerobic oxidation of ethane by archaea from a marine hydrocarbon seep.</title>
        <authorList>
            <person name="Musat F."/>
        </authorList>
    </citation>
    <scope>NUCLEOTIDE SEQUENCE [LARGE SCALE GENOMIC DNA]</scope>
</reference>
<name>A0A8B3RZ74_9EURY</name>
<dbReference type="AlphaFoldDB" id="A0A8B3RZ74"/>
<dbReference type="EMBL" id="RPGO01000040">
    <property type="protein sequence ID" value="RZB28613.1"/>
    <property type="molecule type" value="Genomic_DNA"/>
</dbReference>
<dbReference type="Proteomes" id="UP000291831">
    <property type="component" value="Unassembled WGS sequence"/>
</dbReference>
<sequence>MGLVTDEDSTKWEPDWTDNFVWSLSHNGASAILASGSYCRSQNWKYAYATKVYNDFYKYLYEKESETTTPIGEALKEAERNYDVDEAWNPFNAGLHKKARVQFILYSIPWMTFDPPINPPEPINKGYNVTFTAPEKLDEGVYKRLITIEITDYNLTSVEGFDLITIEGASYILNDFKPILPKINTDIYLPIQSEIENITITLESEIGLGDLNVPSFQSTIASDPPNSSFTNISDITGVFPTPRFISTNITYPEYNKIRINLAPVQYNIDTNETVLFNKTVLEIIYNTTDDLIVTDFLSLNNKFNINNVISTNVTVENVGSETIENVHYEFTIKDSFSTIVKNHSSSEFNIPMGIQQFEANVSTQDLQQGSYLAEINILNNTGYILANSSEYIYLISGEITNFTINTTGIEQGGDLKLNFEFENYNDADVTFNGQISISDSQNNIADTLLIPLTIASGDNTKQFSYIWNSGNNSPGCYKAELTLSSEGSDYGSEDQWFTISNSPSTNAWHLHNDSIMYRTATNPTGNLTIATGSSNLWIADEPAQTNLTFPPGVWTGRITLETALASGQNFSIEIGNCSGGNFTGSGSAAINGDGNTSFDFQITANSFNIAKDDYLAINITDTTTGIEVKTGGTYSHIILLDTAPTYPVPELPSVVLVSTALIMLVGIFLINSRRSGKK</sequence>
<gene>
    <name evidence="2" type="ORF">AEth_01873</name>
</gene>
<dbReference type="Gene3D" id="2.60.40.3800">
    <property type="match status" value="1"/>
</dbReference>
<accession>A0A8B3RZ74</accession>
<protein>
    <submittedName>
        <fullName evidence="2">Uncharacterized protein</fullName>
    </submittedName>
</protein>
<keyword evidence="1" id="KW-0812">Transmembrane</keyword>